<dbReference type="STRING" id="1844972.A7K91_18780"/>
<name>A0A1A5YQS9_9BACL</name>
<proteinExistence type="predicted"/>
<evidence type="ECO:0000313" key="3">
    <source>
        <dbReference type="Proteomes" id="UP000092024"/>
    </source>
</evidence>
<organism evidence="2 3">
    <name type="scientific">Paenibacillus oryzae</name>
    <dbReference type="NCBI Taxonomy" id="1844972"/>
    <lineage>
        <taxon>Bacteria</taxon>
        <taxon>Bacillati</taxon>
        <taxon>Bacillota</taxon>
        <taxon>Bacilli</taxon>
        <taxon>Bacillales</taxon>
        <taxon>Paenibacillaceae</taxon>
        <taxon>Paenibacillus</taxon>
    </lineage>
</organism>
<reference evidence="2 3" key="1">
    <citation type="submission" date="2016-05" db="EMBL/GenBank/DDBJ databases">
        <title>Paenibacillus oryzae. sp. nov., isolated from the rice root.</title>
        <authorList>
            <person name="Zhang J."/>
            <person name="Zhang X."/>
        </authorList>
    </citation>
    <scope>NUCLEOTIDE SEQUENCE [LARGE SCALE GENOMIC DNA]</scope>
    <source>
        <strain evidence="2 3">1DrF-4</strain>
    </source>
</reference>
<evidence type="ECO:0000259" key="1">
    <source>
        <dbReference type="Pfam" id="PF13280"/>
    </source>
</evidence>
<dbReference type="PROSITE" id="PS52050">
    <property type="entry name" value="WYL"/>
    <property type="match status" value="1"/>
</dbReference>
<dbReference type="EMBL" id="LYPA01000030">
    <property type="protein sequence ID" value="OBR67977.1"/>
    <property type="molecule type" value="Genomic_DNA"/>
</dbReference>
<dbReference type="AlphaFoldDB" id="A0A1A5YQS9"/>
<dbReference type="InterPro" id="IPR026881">
    <property type="entry name" value="WYL_dom"/>
</dbReference>
<sequence>MNPFEKIFNYQLLSRLEDRGACLISSHERAWLKSMLNHPAASEAFLPGTLAKLQSILQDEAEMHWESHLIHKAASREVMVYHPLIRQLRRAIQGGYALTISFTLKNGETRVEHHAFPYKLEYSMVKREWYLLWLSRNKRKVMSTRLNKISAVKRHAEPLSPELAAARASEAEAGLAAAAVYAEIAVIPAYNGELSRILYAFSCFERDVRYDAEKDEYIIKLNYSQNETEFVLSRLRFLGKRVRVVTGDRLIQRMRQTAAWALARYEASTTEASPDG</sequence>
<gene>
    <name evidence="2" type="ORF">A7K91_18780</name>
</gene>
<keyword evidence="3" id="KW-1185">Reference proteome</keyword>
<accession>A0A1A5YQS9</accession>
<dbReference type="Pfam" id="PF13280">
    <property type="entry name" value="WYL"/>
    <property type="match status" value="1"/>
</dbReference>
<dbReference type="RefSeq" id="WP_068679926.1">
    <property type="nucleotide sequence ID" value="NZ_LYPA01000030.1"/>
</dbReference>
<evidence type="ECO:0000313" key="2">
    <source>
        <dbReference type="EMBL" id="OBR67977.1"/>
    </source>
</evidence>
<feature type="domain" description="WYL" evidence="1">
    <location>
        <begin position="84"/>
        <end position="153"/>
    </location>
</feature>
<comment type="caution">
    <text evidence="2">The sequence shown here is derived from an EMBL/GenBank/DDBJ whole genome shotgun (WGS) entry which is preliminary data.</text>
</comment>
<protein>
    <recommendedName>
        <fullName evidence="1">WYL domain-containing protein</fullName>
    </recommendedName>
</protein>
<dbReference type="Proteomes" id="UP000092024">
    <property type="component" value="Unassembled WGS sequence"/>
</dbReference>
<dbReference type="OrthoDB" id="2858389at2"/>